<evidence type="ECO:0000313" key="4">
    <source>
        <dbReference type="EMBL" id="CAL4765628.1"/>
    </source>
</evidence>
<keyword evidence="5" id="KW-1185">Reference proteome</keyword>
<organism evidence="2">
    <name type="scientific">Cladocopium goreaui</name>
    <dbReference type="NCBI Taxonomy" id="2562237"/>
    <lineage>
        <taxon>Eukaryota</taxon>
        <taxon>Sar</taxon>
        <taxon>Alveolata</taxon>
        <taxon>Dinophyceae</taxon>
        <taxon>Suessiales</taxon>
        <taxon>Symbiodiniaceae</taxon>
        <taxon>Cladocopium</taxon>
    </lineage>
</organism>
<reference evidence="2" key="1">
    <citation type="submission" date="2022-10" db="EMBL/GenBank/DDBJ databases">
        <authorList>
            <person name="Chen Y."/>
            <person name="Dougan E. K."/>
            <person name="Chan C."/>
            <person name="Rhodes N."/>
            <person name="Thang M."/>
        </authorList>
    </citation>
    <scope>NUCLEOTIDE SEQUENCE</scope>
</reference>
<dbReference type="OrthoDB" id="439016at2759"/>
<evidence type="ECO:0000256" key="1">
    <source>
        <dbReference type="SAM" id="MobiDB-lite"/>
    </source>
</evidence>
<protein>
    <submittedName>
        <fullName evidence="4">Maternal protein pumilio</fullName>
    </submittedName>
</protein>
<dbReference type="AlphaFoldDB" id="A0A9P1BRU6"/>
<reference evidence="3" key="2">
    <citation type="submission" date="2024-04" db="EMBL/GenBank/DDBJ databases">
        <authorList>
            <person name="Chen Y."/>
            <person name="Shah S."/>
            <person name="Dougan E. K."/>
            <person name="Thang M."/>
            <person name="Chan C."/>
        </authorList>
    </citation>
    <scope>NUCLEOTIDE SEQUENCE [LARGE SCALE GENOMIC DNA]</scope>
</reference>
<comment type="caution">
    <text evidence="2">The sequence shown here is derived from an EMBL/GenBank/DDBJ whole genome shotgun (WGS) entry which is preliminary data.</text>
</comment>
<dbReference type="EMBL" id="CAMXCT020000402">
    <property type="protein sequence ID" value="CAL1131691.1"/>
    <property type="molecule type" value="Genomic_DNA"/>
</dbReference>
<proteinExistence type="predicted"/>
<dbReference type="Proteomes" id="UP001152797">
    <property type="component" value="Unassembled WGS sequence"/>
</dbReference>
<accession>A0A9P1BRU6</accession>
<evidence type="ECO:0000313" key="3">
    <source>
        <dbReference type="EMBL" id="CAL1131691.1"/>
    </source>
</evidence>
<dbReference type="EMBL" id="CAMXCT010000402">
    <property type="protein sequence ID" value="CAI3978316.1"/>
    <property type="molecule type" value="Genomic_DNA"/>
</dbReference>
<dbReference type="EMBL" id="CAMXCT030000402">
    <property type="protein sequence ID" value="CAL4765628.1"/>
    <property type="molecule type" value="Genomic_DNA"/>
</dbReference>
<gene>
    <name evidence="2" type="ORF">C1SCF055_LOCUS6378</name>
</gene>
<name>A0A9P1BRU6_9DINO</name>
<evidence type="ECO:0000313" key="5">
    <source>
        <dbReference type="Proteomes" id="UP001152797"/>
    </source>
</evidence>
<feature type="region of interest" description="Disordered" evidence="1">
    <location>
        <begin position="241"/>
        <end position="271"/>
    </location>
</feature>
<sequence length="399" mass="44556">MCNVFESPNKRLARLALGDVVYGRKRQRFLTRRHVYDLDVLLPWRLWLETISAAEAVESGGEPLQALGRGLRAAEETEALALQSLHARLQARDCVRFAGGAEALEKRVRDTRAKAVQAVRPWIELLADRRQCHEVRKAMEVLLKETKEEYNSTLSMKTAKAEVVQELQDRSGQQEWTVKQLQDAVESLEETHLCEASSPMDLESFFVDTMSQSIPEDLGLRAVNCLEALVRCGNAAARALESVGRSPASPGDSSELLATSMEQSPEVPREPLGARENINVVIAGGRTWDAAFYGMTARNHTDWASGYGTFNQGQNPKKLFIYSFLIPCDCDGEFGMCAENLEKNILRLHKFFKLEEVYISWSNDGPRPGDTACANNRFKTLKDSKLLKVVEYGKVSIAG</sequence>
<evidence type="ECO:0000313" key="2">
    <source>
        <dbReference type="EMBL" id="CAI3978316.1"/>
    </source>
</evidence>